<evidence type="ECO:0000256" key="5">
    <source>
        <dbReference type="ARBA" id="ARBA00023004"/>
    </source>
</evidence>
<dbReference type="GO" id="GO:0005506">
    <property type="term" value="F:iron ion binding"/>
    <property type="evidence" value="ECO:0007669"/>
    <property type="project" value="InterPro"/>
</dbReference>
<dbReference type="Gene3D" id="2.60.120.620">
    <property type="entry name" value="q2cbj1_9rhob like domain"/>
    <property type="match status" value="1"/>
</dbReference>
<sequence length="1111" mass="125611">MVEAQSTHAEAQRANSLMEQMQSQMLDMGNASRQDNQQQSEKLDEKLDQVLDLLKILSLPKEEMSFVSISSAREVNRRLDTPSSLSEAAQTILPDHTASFSYPVPAFPAFQRNRRPRNCTCPRTLSRTQASYTLGGLVLTTRDEKVGYHSPPCPLAAMKSKTRQLDMKLSLLRNIVSWRISLACSLTMGAGGYSFAPGLECIRLVDPKTNPAFCVIRLMKEAFWPCYGLTDGVDESVILHGLDVIVDLIRNGKASLLDVNASDHEHLVYSLISALLNYFQYNHKRSTALISGMHRFLVALHTSGVAPPRNDRWARLTTVDFHHFGAGISDEIPFACPLMTNVHKGPMLQALWDRDMGGLNFLVSQRPETLTEAMFYHSSEEAFHVSCLAMAISWPAGMQILVDAFHRQGLPPGHGWIVAEAVTAHFLVSPSGTSCCESFQRLGKFLTLGVPFRKLALIKNIFGYIQGSNRCHIGGFNPCVSCGRAIVLTMQTQREELKSLALRQLRPDQINQFELRQDSVLDFHAGPVVRALEKSSTPVPESLWVPGELRSIYSLVPRSETRSDKLREELWNAGFRDMTPESMLEEMGSDSASFDLIDEIYPELVLWYLSRGLDVDDSYRKHPVAHWIGALVRVQFSKKESSLTSEEKKEDDNGRELLEIMSRWDHRDSCRCYCSPSGCTALSIRLHNMNRFGTGTWWKHISLDYFDLSIFTRMVLLRMLTFTELDMAHVCCHRQNELTDPLDREEAHELQDEDADLIEILEELMTDFEHEILHECSNTSLEDFVPGYWTRKMKEVLPTMSDSEMDEIVVQAREIDVALTVCEEEEEEEEEEEPMDHPEEGTVEYWIGLMDGVKNSKHAVSETEPDKGPRAVTYESLDVDIPATFLIGPAEQPVTLSHVPFASSPVPEYEGCFAITLDDVLSKDECLQLIELAEESVIPDSDEPGPWRPAMEIVDRVFERCCQAQGLREMLAVVEQNYGGSKRETWNLSCVNKRIRFLKYIKGNLFKPHVDSPYWYQANGQTFQTNYTLHLYLNDSAEYSPDSKLVGGATSFLSRDRKRRIDMNPKAGSVLIFQHRRLLHEGATVTAGVKFTARMDILYELVEKTDAGESG</sequence>
<dbReference type="GO" id="GO:0004656">
    <property type="term" value="F:procollagen-proline 4-dioxygenase activity"/>
    <property type="evidence" value="ECO:0007669"/>
    <property type="project" value="TreeGrafter"/>
</dbReference>
<evidence type="ECO:0000256" key="2">
    <source>
        <dbReference type="ARBA" id="ARBA00022723"/>
    </source>
</evidence>
<protein>
    <recommendedName>
        <fullName evidence="6">Prolyl 4-hydroxylase alpha subunit domain-containing protein</fullName>
    </recommendedName>
</protein>
<reference evidence="7 8" key="1">
    <citation type="journal article" date="2014" name="BMC Genomics">
        <title>Comparative genome sequencing reveals chemotype-specific gene clusters in the toxigenic black mold Stachybotrys.</title>
        <authorList>
            <person name="Semeiks J."/>
            <person name="Borek D."/>
            <person name="Otwinowski Z."/>
            <person name="Grishin N.V."/>
        </authorList>
    </citation>
    <scope>NUCLEOTIDE SEQUENCE [LARGE SCALE GENOMIC DNA]</scope>
    <source>
        <strain evidence="8">CBS 109288 / IBT 7711</strain>
    </source>
</reference>
<evidence type="ECO:0000259" key="6">
    <source>
        <dbReference type="SMART" id="SM00702"/>
    </source>
</evidence>
<accession>A0A084AGA3</accession>
<proteinExistence type="predicted"/>
<dbReference type="AlphaFoldDB" id="A0A084AGA3"/>
<evidence type="ECO:0000256" key="4">
    <source>
        <dbReference type="ARBA" id="ARBA00023002"/>
    </source>
</evidence>
<dbReference type="EMBL" id="KL648742">
    <property type="protein sequence ID" value="KEY64332.1"/>
    <property type="molecule type" value="Genomic_DNA"/>
</dbReference>
<keyword evidence="4" id="KW-0560">Oxidoreductase</keyword>
<feature type="domain" description="Prolyl 4-hydroxylase alpha subunit" evidence="6">
    <location>
        <begin position="912"/>
        <end position="1098"/>
    </location>
</feature>
<dbReference type="InterPro" id="IPR006620">
    <property type="entry name" value="Pro_4_hyd_alph"/>
</dbReference>
<gene>
    <name evidence="7" type="ORF">S7711_09877</name>
</gene>
<dbReference type="Proteomes" id="UP000028045">
    <property type="component" value="Unassembled WGS sequence"/>
</dbReference>
<evidence type="ECO:0000256" key="1">
    <source>
        <dbReference type="ARBA" id="ARBA00001961"/>
    </source>
</evidence>
<dbReference type="GO" id="GO:0005783">
    <property type="term" value="C:endoplasmic reticulum"/>
    <property type="evidence" value="ECO:0007669"/>
    <property type="project" value="TreeGrafter"/>
</dbReference>
<dbReference type="PANTHER" id="PTHR10869">
    <property type="entry name" value="PROLYL 4-HYDROXYLASE ALPHA SUBUNIT"/>
    <property type="match status" value="1"/>
</dbReference>
<keyword evidence="5" id="KW-0408">Iron</keyword>
<dbReference type="HOGENOM" id="CLU_281768_0_0_1"/>
<keyword evidence="2" id="KW-0479">Metal-binding</keyword>
<dbReference type="SUPFAM" id="SSF51197">
    <property type="entry name" value="Clavaminate synthase-like"/>
    <property type="match status" value="1"/>
</dbReference>
<dbReference type="SMART" id="SM00702">
    <property type="entry name" value="P4Hc"/>
    <property type="match status" value="1"/>
</dbReference>
<evidence type="ECO:0000313" key="7">
    <source>
        <dbReference type="EMBL" id="KEY64332.1"/>
    </source>
</evidence>
<dbReference type="OrthoDB" id="69177at2759"/>
<comment type="cofactor">
    <cofactor evidence="1">
        <name>L-ascorbate</name>
        <dbReference type="ChEBI" id="CHEBI:38290"/>
    </cofactor>
</comment>
<evidence type="ECO:0000256" key="3">
    <source>
        <dbReference type="ARBA" id="ARBA00022964"/>
    </source>
</evidence>
<dbReference type="InterPro" id="IPR045054">
    <property type="entry name" value="P4HA-like"/>
</dbReference>
<dbReference type="PANTHER" id="PTHR10869:SF241">
    <property type="entry name" value="FE2OG DIOXYGENASE DOMAIN-CONTAINING PROTEIN"/>
    <property type="match status" value="1"/>
</dbReference>
<dbReference type="Pfam" id="PF13640">
    <property type="entry name" value="2OG-FeII_Oxy_3"/>
    <property type="match status" value="1"/>
</dbReference>
<keyword evidence="3" id="KW-0223">Dioxygenase</keyword>
<organism evidence="7 8">
    <name type="scientific">Stachybotrys chartarum (strain CBS 109288 / IBT 7711)</name>
    <name type="common">Toxic black mold</name>
    <name type="synonym">Stilbospora chartarum</name>
    <dbReference type="NCBI Taxonomy" id="1280523"/>
    <lineage>
        <taxon>Eukaryota</taxon>
        <taxon>Fungi</taxon>
        <taxon>Dikarya</taxon>
        <taxon>Ascomycota</taxon>
        <taxon>Pezizomycotina</taxon>
        <taxon>Sordariomycetes</taxon>
        <taxon>Hypocreomycetidae</taxon>
        <taxon>Hypocreales</taxon>
        <taxon>Stachybotryaceae</taxon>
        <taxon>Stachybotrys</taxon>
    </lineage>
</organism>
<keyword evidence="8" id="KW-1185">Reference proteome</keyword>
<dbReference type="GO" id="GO:0031418">
    <property type="term" value="F:L-ascorbic acid binding"/>
    <property type="evidence" value="ECO:0007669"/>
    <property type="project" value="InterPro"/>
</dbReference>
<evidence type="ECO:0000313" key="8">
    <source>
        <dbReference type="Proteomes" id="UP000028045"/>
    </source>
</evidence>
<name>A0A084AGA3_STACB</name>
<dbReference type="InterPro" id="IPR044862">
    <property type="entry name" value="Pro_4_hyd_alph_FE2OG_OXY"/>
</dbReference>